<feature type="transmembrane region" description="Helical" evidence="2">
    <location>
        <begin position="74"/>
        <end position="96"/>
    </location>
</feature>
<reference evidence="3" key="1">
    <citation type="submission" date="2022-03" db="EMBL/GenBank/DDBJ databases">
        <authorList>
            <person name="Lindestad O."/>
        </authorList>
    </citation>
    <scope>NUCLEOTIDE SEQUENCE</scope>
</reference>
<evidence type="ECO:0000313" key="4">
    <source>
        <dbReference type="Proteomes" id="UP000838756"/>
    </source>
</evidence>
<accession>A0A8S4S6N1</accession>
<evidence type="ECO:0000313" key="3">
    <source>
        <dbReference type="EMBL" id="CAH2246745.1"/>
    </source>
</evidence>
<evidence type="ECO:0000256" key="2">
    <source>
        <dbReference type="SAM" id="Phobius"/>
    </source>
</evidence>
<protein>
    <submittedName>
        <fullName evidence="3">Jg8805 protein</fullName>
    </submittedName>
</protein>
<name>A0A8S4S6N1_9NEOP</name>
<comment type="caution">
    <text evidence="3">The sequence shown here is derived from an EMBL/GenBank/DDBJ whole genome shotgun (WGS) entry which is preliminary data.</text>
</comment>
<organism evidence="3 4">
    <name type="scientific">Pararge aegeria aegeria</name>
    <dbReference type="NCBI Taxonomy" id="348720"/>
    <lineage>
        <taxon>Eukaryota</taxon>
        <taxon>Metazoa</taxon>
        <taxon>Ecdysozoa</taxon>
        <taxon>Arthropoda</taxon>
        <taxon>Hexapoda</taxon>
        <taxon>Insecta</taxon>
        <taxon>Pterygota</taxon>
        <taxon>Neoptera</taxon>
        <taxon>Endopterygota</taxon>
        <taxon>Lepidoptera</taxon>
        <taxon>Glossata</taxon>
        <taxon>Ditrysia</taxon>
        <taxon>Papilionoidea</taxon>
        <taxon>Nymphalidae</taxon>
        <taxon>Satyrinae</taxon>
        <taxon>Satyrini</taxon>
        <taxon>Parargina</taxon>
        <taxon>Pararge</taxon>
    </lineage>
</organism>
<keyword evidence="2" id="KW-0472">Membrane</keyword>
<keyword evidence="2" id="KW-0812">Transmembrane</keyword>
<evidence type="ECO:0000256" key="1">
    <source>
        <dbReference type="SAM" id="MobiDB-lite"/>
    </source>
</evidence>
<dbReference type="Proteomes" id="UP000838756">
    <property type="component" value="Unassembled WGS sequence"/>
</dbReference>
<feature type="region of interest" description="Disordered" evidence="1">
    <location>
        <begin position="138"/>
        <end position="186"/>
    </location>
</feature>
<gene>
    <name evidence="3" type="primary">jg8805</name>
    <name evidence="3" type="ORF">PAEG_LOCUS21419</name>
</gene>
<keyword evidence="2" id="KW-1133">Transmembrane helix</keyword>
<feature type="compositionally biased region" description="Basic and acidic residues" evidence="1">
    <location>
        <begin position="144"/>
        <end position="177"/>
    </location>
</feature>
<dbReference type="EMBL" id="CAKXAJ010025940">
    <property type="protein sequence ID" value="CAH2246745.1"/>
    <property type="molecule type" value="Genomic_DNA"/>
</dbReference>
<keyword evidence="4" id="KW-1185">Reference proteome</keyword>
<dbReference type="AlphaFoldDB" id="A0A8S4S6N1"/>
<proteinExistence type="predicted"/>
<sequence length="206" mass="22862">MGGAHSSDGRSGPGCCNVYSTPENAALVNLQSTAGLKASLNVCPKSPSWADELVIAVDRSRWCYYTKSPRTTPAVRGAVMTFVTTAPFTAILFLIFRHHTATKPVGNFVTEFIPVGTLFRKWKQANEYCLERRTLGSNVSSNRSHGERNAIKDDHLEGRREEGSRFELDPHISMSREVEDDEGGLHQFGQKSLKKTKKVSEIIAYK</sequence>